<reference evidence="1 2" key="1">
    <citation type="journal article" date="2019" name="Nat. Ecol. Evol.">
        <title>Megaphylogeny resolves global patterns of mushroom evolution.</title>
        <authorList>
            <person name="Varga T."/>
            <person name="Krizsan K."/>
            <person name="Foldi C."/>
            <person name="Dima B."/>
            <person name="Sanchez-Garcia M."/>
            <person name="Sanchez-Ramirez S."/>
            <person name="Szollosi G.J."/>
            <person name="Szarkandi J.G."/>
            <person name="Papp V."/>
            <person name="Albert L."/>
            <person name="Andreopoulos W."/>
            <person name="Angelini C."/>
            <person name="Antonin V."/>
            <person name="Barry K.W."/>
            <person name="Bougher N.L."/>
            <person name="Buchanan P."/>
            <person name="Buyck B."/>
            <person name="Bense V."/>
            <person name="Catcheside P."/>
            <person name="Chovatia M."/>
            <person name="Cooper J."/>
            <person name="Damon W."/>
            <person name="Desjardin D."/>
            <person name="Finy P."/>
            <person name="Geml J."/>
            <person name="Haridas S."/>
            <person name="Hughes K."/>
            <person name="Justo A."/>
            <person name="Karasinski D."/>
            <person name="Kautmanova I."/>
            <person name="Kiss B."/>
            <person name="Kocsube S."/>
            <person name="Kotiranta H."/>
            <person name="LaButti K.M."/>
            <person name="Lechner B.E."/>
            <person name="Liimatainen K."/>
            <person name="Lipzen A."/>
            <person name="Lukacs Z."/>
            <person name="Mihaltcheva S."/>
            <person name="Morgado L.N."/>
            <person name="Niskanen T."/>
            <person name="Noordeloos M.E."/>
            <person name="Ohm R.A."/>
            <person name="Ortiz-Santana B."/>
            <person name="Ovrebo C."/>
            <person name="Racz N."/>
            <person name="Riley R."/>
            <person name="Savchenko A."/>
            <person name="Shiryaev A."/>
            <person name="Soop K."/>
            <person name="Spirin V."/>
            <person name="Szebenyi C."/>
            <person name="Tomsovsky M."/>
            <person name="Tulloss R.E."/>
            <person name="Uehling J."/>
            <person name="Grigoriev I.V."/>
            <person name="Vagvolgyi C."/>
            <person name="Papp T."/>
            <person name="Martin F.M."/>
            <person name="Miettinen O."/>
            <person name="Hibbett D.S."/>
            <person name="Nagy L.G."/>
        </authorList>
    </citation>
    <scope>NUCLEOTIDE SEQUENCE [LARGE SCALE GENOMIC DNA]</scope>
    <source>
        <strain evidence="1 2">NL-1719</strain>
    </source>
</reference>
<accession>A0ACD3A177</accession>
<sequence length="54" mass="6274">MQPKKNFKNHLDHLEVNGITRIERPTERSEIEEMTGPIVDSYCTHVCSTCRESL</sequence>
<organism evidence="1 2">
    <name type="scientific">Pluteus cervinus</name>
    <dbReference type="NCBI Taxonomy" id="181527"/>
    <lineage>
        <taxon>Eukaryota</taxon>
        <taxon>Fungi</taxon>
        <taxon>Dikarya</taxon>
        <taxon>Basidiomycota</taxon>
        <taxon>Agaricomycotina</taxon>
        <taxon>Agaricomycetes</taxon>
        <taxon>Agaricomycetidae</taxon>
        <taxon>Agaricales</taxon>
        <taxon>Pluteineae</taxon>
        <taxon>Pluteaceae</taxon>
        <taxon>Pluteus</taxon>
    </lineage>
</organism>
<dbReference type="Proteomes" id="UP000308600">
    <property type="component" value="Unassembled WGS sequence"/>
</dbReference>
<gene>
    <name evidence="1" type="ORF">BDN72DRAFT_739039</name>
</gene>
<name>A0ACD3A177_9AGAR</name>
<dbReference type="EMBL" id="ML209022">
    <property type="protein sequence ID" value="TFK59306.1"/>
    <property type="molecule type" value="Genomic_DNA"/>
</dbReference>
<evidence type="ECO:0000313" key="2">
    <source>
        <dbReference type="Proteomes" id="UP000308600"/>
    </source>
</evidence>
<keyword evidence="2" id="KW-1185">Reference proteome</keyword>
<proteinExistence type="predicted"/>
<evidence type="ECO:0000313" key="1">
    <source>
        <dbReference type="EMBL" id="TFK59306.1"/>
    </source>
</evidence>
<feature type="non-terminal residue" evidence="1">
    <location>
        <position position="54"/>
    </location>
</feature>
<protein>
    <submittedName>
        <fullName evidence="1">Uncharacterized protein</fullName>
    </submittedName>
</protein>